<evidence type="ECO:0000256" key="9">
    <source>
        <dbReference type="RuleBase" id="RU003357"/>
    </source>
</evidence>
<dbReference type="GO" id="GO:0015344">
    <property type="term" value="F:siderophore uptake transmembrane transporter activity"/>
    <property type="evidence" value="ECO:0007669"/>
    <property type="project" value="TreeGrafter"/>
</dbReference>
<keyword evidence="10" id="KW-0732">Signal</keyword>
<protein>
    <submittedName>
        <fullName evidence="13">TonB-dependent receptor</fullName>
    </submittedName>
</protein>
<dbReference type="RefSeq" id="WP_269817277.1">
    <property type="nucleotide sequence ID" value="NZ_CP114976.1"/>
</dbReference>
<proteinExistence type="inferred from homology"/>
<reference evidence="13 14" key="1">
    <citation type="submission" date="2022-12" db="EMBL/GenBank/DDBJ databases">
        <title>Coexistence and Characterization of a Novel Tigecycline Resistance gene tet(X) variant and blaNDM-1 in a Pseudomonas caeni Isolate of Chicken Origin.</title>
        <authorList>
            <person name="Lu X."/>
            <person name="Zhang L."/>
            <person name="Li R."/>
            <person name="Wang Z."/>
        </authorList>
    </citation>
    <scope>NUCLEOTIDE SEQUENCE [LARGE SCALE GENOMIC DNA]</scope>
    <source>
        <strain evidence="13 14">CE14</strain>
    </source>
</reference>
<evidence type="ECO:0000256" key="10">
    <source>
        <dbReference type="SAM" id="SignalP"/>
    </source>
</evidence>
<dbReference type="InterPro" id="IPR012910">
    <property type="entry name" value="Plug_dom"/>
</dbReference>
<comment type="similarity">
    <text evidence="8 9">Belongs to the TonB-dependent receptor family.</text>
</comment>
<keyword evidence="2 8" id="KW-0813">Transport</keyword>
<keyword evidence="5 9" id="KW-0798">TonB box</keyword>
<keyword evidence="14" id="KW-1185">Reference proteome</keyword>
<dbReference type="Proteomes" id="UP001212189">
    <property type="component" value="Chromosome"/>
</dbReference>
<sequence length="674" mass="75987">MCLKASALLAPVFVLSLAHAAHSDDLFIQDLALPEVLTATHLHQPPAAVPGSISSIDHELIVASGARNITDLLRFIPGMLVVPDSGNLTTVNYHGSSPGQARRLQVLIDGRSVYRAGFAQVDWSDLPVAIEDIQRIEVFRGPNTVSYGANALLGVINIITFSAKDTHGSKLKTNLGENGIRDWYARQAWHSESSDMRLSISGLADDGFDKRRDGTDFRDGRRLSRFNLRADHQLDEHNSLDWQLAFKEGSNQVNNNYHSVFADNITPKAHEQDSNSDIQAKDYAASLRWTHTVNSQHSFSIQANAQQWERLRQWRACDAQISFGPALTEATLPKKGEIIPHSCGLINEDSREARFDLELQDTYSFSNSLRLISGLSYRYDQARSQTFLNGRQRKDITRAFSQFEWYATEHWLLQGGGMFEHDSSNGDSFSPRLAVNYMLTPAHGLRAVYSEAVRSPDMFENHADWHYRVRDLRPALSSGSSADFFISAQGSGALKQEKIKAYELGYNGYFAAQRLSIDVKLFEERISRMISHTPNLSAFNLNNNNHIKFYGSELESNWQASDQDRLRISYAYIKDRASNSLDQNVTPTHSGSLAWLRDWNHGWNSSLMYFAAKQLDGHDLQLATVRLAKHFNWADKRFTVAGNLQRTLNNQPIGHTNNKDNSQDLAYFSLQLEF</sequence>
<comment type="subcellular location">
    <subcellularLocation>
        <location evidence="1 8">Cell outer membrane</location>
        <topology evidence="1 8">Multi-pass membrane protein</topology>
    </subcellularLocation>
</comment>
<dbReference type="InterPro" id="IPR039426">
    <property type="entry name" value="TonB-dep_rcpt-like"/>
</dbReference>
<evidence type="ECO:0000256" key="7">
    <source>
        <dbReference type="ARBA" id="ARBA00023237"/>
    </source>
</evidence>
<evidence type="ECO:0000256" key="5">
    <source>
        <dbReference type="ARBA" id="ARBA00023077"/>
    </source>
</evidence>
<feature type="domain" description="TonB-dependent receptor plug" evidence="12">
    <location>
        <begin position="48"/>
        <end position="155"/>
    </location>
</feature>
<dbReference type="PROSITE" id="PS52016">
    <property type="entry name" value="TONB_DEPENDENT_REC_3"/>
    <property type="match status" value="1"/>
</dbReference>
<evidence type="ECO:0000259" key="12">
    <source>
        <dbReference type="Pfam" id="PF07715"/>
    </source>
</evidence>
<dbReference type="EMBL" id="CP114976">
    <property type="protein sequence ID" value="WBE24335.1"/>
    <property type="molecule type" value="Genomic_DNA"/>
</dbReference>
<dbReference type="InterPro" id="IPR000531">
    <property type="entry name" value="Beta-barrel_TonB"/>
</dbReference>
<feature type="domain" description="TonB-dependent receptor-like beta-barrel" evidence="11">
    <location>
        <begin position="206"/>
        <end position="609"/>
    </location>
</feature>
<dbReference type="InterPro" id="IPR037066">
    <property type="entry name" value="Plug_dom_sf"/>
</dbReference>
<evidence type="ECO:0000313" key="14">
    <source>
        <dbReference type="Proteomes" id="UP001212189"/>
    </source>
</evidence>
<dbReference type="PANTHER" id="PTHR30069:SF27">
    <property type="entry name" value="BLL4766 PROTEIN"/>
    <property type="match status" value="1"/>
</dbReference>
<dbReference type="GO" id="GO:0044718">
    <property type="term" value="P:siderophore transmembrane transport"/>
    <property type="evidence" value="ECO:0007669"/>
    <property type="project" value="TreeGrafter"/>
</dbReference>
<keyword evidence="4 8" id="KW-0812">Transmembrane</keyword>
<dbReference type="KEGG" id="dce:O6P33_08070"/>
<dbReference type="InterPro" id="IPR036942">
    <property type="entry name" value="Beta-barrel_TonB_sf"/>
</dbReference>
<evidence type="ECO:0000313" key="13">
    <source>
        <dbReference type="EMBL" id="WBE24335.1"/>
    </source>
</evidence>
<organism evidence="13 14">
    <name type="scientific">Denitrificimonas caeni</name>
    <dbReference type="NCBI Taxonomy" id="521720"/>
    <lineage>
        <taxon>Bacteria</taxon>
        <taxon>Pseudomonadati</taxon>
        <taxon>Pseudomonadota</taxon>
        <taxon>Gammaproteobacteria</taxon>
        <taxon>Pseudomonadales</taxon>
        <taxon>Pseudomonadaceae</taxon>
        <taxon>Denitrificimonas</taxon>
    </lineage>
</organism>
<keyword evidence="3 8" id="KW-1134">Transmembrane beta strand</keyword>
<evidence type="ECO:0000256" key="4">
    <source>
        <dbReference type="ARBA" id="ARBA00022692"/>
    </source>
</evidence>
<evidence type="ECO:0000259" key="11">
    <source>
        <dbReference type="Pfam" id="PF00593"/>
    </source>
</evidence>
<dbReference type="PANTHER" id="PTHR30069">
    <property type="entry name" value="TONB-DEPENDENT OUTER MEMBRANE RECEPTOR"/>
    <property type="match status" value="1"/>
</dbReference>
<dbReference type="Gene3D" id="2.40.170.20">
    <property type="entry name" value="TonB-dependent receptor, beta-barrel domain"/>
    <property type="match status" value="1"/>
</dbReference>
<evidence type="ECO:0000256" key="1">
    <source>
        <dbReference type="ARBA" id="ARBA00004571"/>
    </source>
</evidence>
<dbReference type="Pfam" id="PF00593">
    <property type="entry name" value="TonB_dep_Rec_b-barrel"/>
    <property type="match status" value="1"/>
</dbReference>
<evidence type="ECO:0000256" key="8">
    <source>
        <dbReference type="PROSITE-ProRule" id="PRU01360"/>
    </source>
</evidence>
<feature type="signal peptide" evidence="10">
    <location>
        <begin position="1"/>
        <end position="20"/>
    </location>
</feature>
<dbReference type="GO" id="GO:0009279">
    <property type="term" value="C:cell outer membrane"/>
    <property type="evidence" value="ECO:0007669"/>
    <property type="project" value="UniProtKB-SubCell"/>
</dbReference>
<gene>
    <name evidence="13" type="ORF">O6P33_08070</name>
</gene>
<dbReference type="Pfam" id="PF07715">
    <property type="entry name" value="Plug"/>
    <property type="match status" value="1"/>
</dbReference>
<accession>A0AAE9VQ84</accession>
<dbReference type="SUPFAM" id="SSF56935">
    <property type="entry name" value="Porins"/>
    <property type="match status" value="1"/>
</dbReference>
<keyword evidence="13" id="KW-0675">Receptor</keyword>
<keyword evidence="6 8" id="KW-0472">Membrane</keyword>
<dbReference type="AlphaFoldDB" id="A0AAE9VQ84"/>
<feature type="chain" id="PRO_5042277229" evidence="10">
    <location>
        <begin position="21"/>
        <end position="674"/>
    </location>
</feature>
<dbReference type="Gene3D" id="2.170.130.10">
    <property type="entry name" value="TonB-dependent receptor, plug domain"/>
    <property type="match status" value="1"/>
</dbReference>
<evidence type="ECO:0000256" key="2">
    <source>
        <dbReference type="ARBA" id="ARBA00022448"/>
    </source>
</evidence>
<evidence type="ECO:0000256" key="6">
    <source>
        <dbReference type="ARBA" id="ARBA00023136"/>
    </source>
</evidence>
<name>A0AAE9VQ84_9GAMM</name>
<keyword evidence="7 8" id="KW-0998">Cell outer membrane</keyword>
<evidence type="ECO:0000256" key="3">
    <source>
        <dbReference type="ARBA" id="ARBA00022452"/>
    </source>
</evidence>